<evidence type="ECO:0000256" key="2">
    <source>
        <dbReference type="ARBA" id="ARBA00023043"/>
    </source>
</evidence>
<dbReference type="Pfam" id="PF12796">
    <property type="entry name" value="Ank_2"/>
    <property type="match status" value="1"/>
</dbReference>
<dbReference type="PANTHER" id="PTHR24193:SF121">
    <property type="entry name" value="ADA2A-CONTAINING COMPLEX COMPONENT 3, ISOFORM D"/>
    <property type="match status" value="1"/>
</dbReference>
<evidence type="ECO:0000313" key="4">
    <source>
        <dbReference type="EMBL" id="KAG5987907.1"/>
    </source>
</evidence>
<accession>A0A9P7N4W2</accession>
<evidence type="ECO:0000313" key="5">
    <source>
        <dbReference type="Proteomes" id="UP000748025"/>
    </source>
</evidence>
<dbReference type="InterPro" id="IPR002110">
    <property type="entry name" value="Ankyrin_rpt"/>
</dbReference>
<dbReference type="EMBL" id="SRPW01003193">
    <property type="protein sequence ID" value="KAG5987907.1"/>
    <property type="molecule type" value="Genomic_DNA"/>
</dbReference>
<evidence type="ECO:0000256" key="3">
    <source>
        <dbReference type="PROSITE-ProRule" id="PRU00023"/>
    </source>
</evidence>
<dbReference type="SUPFAM" id="SSF48403">
    <property type="entry name" value="Ankyrin repeat"/>
    <property type="match status" value="1"/>
</dbReference>
<dbReference type="PANTHER" id="PTHR24193">
    <property type="entry name" value="ANKYRIN REPEAT PROTEIN"/>
    <property type="match status" value="1"/>
</dbReference>
<keyword evidence="2 3" id="KW-0040">ANK repeat</keyword>
<evidence type="ECO:0008006" key="6">
    <source>
        <dbReference type="Google" id="ProtNLM"/>
    </source>
</evidence>
<dbReference type="InterPro" id="IPR036770">
    <property type="entry name" value="Ankyrin_rpt-contain_sf"/>
</dbReference>
<dbReference type="PROSITE" id="PS50297">
    <property type="entry name" value="ANK_REP_REGION"/>
    <property type="match status" value="2"/>
</dbReference>
<comment type="caution">
    <text evidence="4">The sequence shown here is derived from an EMBL/GenBank/DDBJ whole genome shotgun (WGS) entry which is preliminary data.</text>
</comment>
<dbReference type="OrthoDB" id="20872at2759"/>
<proteinExistence type="predicted"/>
<organism evidence="4 5">
    <name type="scientific">Claviceps pusilla</name>
    <dbReference type="NCBI Taxonomy" id="123648"/>
    <lineage>
        <taxon>Eukaryota</taxon>
        <taxon>Fungi</taxon>
        <taxon>Dikarya</taxon>
        <taxon>Ascomycota</taxon>
        <taxon>Pezizomycotina</taxon>
        <taxon>Sordariomycetes</taxon>
        <taxon>Hypocreomycetidae</taxon>
        <taxon>Hypocreales</taxon>
        <taxon>Clavicipitaceae</taxon>
        <taxon>Claviceps</taxon>
    </lineage>
</organism>
<evidence type="ECO:0000256" key="1">
    <source>
        <dbReference type="ARBA" id="ARBA00022737"/>
    </source>
</evidence>
<dbReference type="GO" id="GO:0045944">
    <property type="term" value="P:positive regulation of transcription by RNA polymerase II"/>
    <property type="evidence" value="ECO:0007669"/>
    <property type="project" value="TreeGrafter"/>
</dbReference>
<feature type="repeat" description="ANK" evidence="3">
    <location>
        <begin position="245"/>
        <end position="277"/>
    </location>
</feature>
<name>A0A9P7N4W2_9HYPO</name>
<dbReference type="AlphaFoldDB" id="A0A9P7N4W2"/>
<gene>
    <name evidence="4" type="ORF">E4U43_004910</name>
</gene>
<dbReference type="Proteomes" id="UP000748025">
    <property type="component" value="Unassembled WGS sequence"/>
</dbReference>
<dbReference type="PROSITE" id="PS50088">
    <property type="entry name" value="ANK_REPEAT"/>
    <property type="match status" value="2"/>
</dbReference>
<sequence>MYGLLRGAEKQLGDLATKLVAACKSGALPTVRSIAPKLYAGTQPLAANPSTQLPPLRAVLATAAENGRVDIMRYLMTNMPDCINARQRWSPKLPYPREQLPQQWKDAADWEIVVERAVESSHIPVVQLLLDQGMEVDYVLDRVGTILYLAIVGQDAAMARFLLDKGADPNEACFPTLQSYLSLAAERPSCDVLVELLDHGAKIPGSQALLAAAKAGNIATAEVLLARGADVNEVVLWNLGDEPLNLGTALHSAAEHGKTDMVAFLLKHGARTDLKNGGKAE</sequence>
<dbReference type="Gene3D" id="1.25.40.20">
    <property type="entry name" value="Ankyrin repeat-containing domain"/>
    <property type="match status" value="1"/>
</dbReference>
<dbReference type="SMART" id="SM00248">
    <property type="entry name" value="ANK"/>
    <property type="match status" value="5"/>
</dbReference>
<keyword evidence="1" id="KW-0677">Repeat</keyword>
<dbReference type="GO" id="GO:0005634">
    <property type="term" value="C:nucleus"/>
    <property type="evidence" value="ECO:0007669"/>
    <property type="project" value="TreeGrafter"/>
</dbReference>
<dbReference type="GO" id="GO:0000976">
    <property type="term" value="F:transcription cis-regulatory region binding"/>
    <property type="evidence" value="ECO:0007669"/>
    <property type="project" value="TreeGrafter"/>
</dbReference>
<keyword evidence="5" id="KW-1185">Reference proteome</keyword>
<dbReference type="InterPro" id="IPR050663">
    <property type="entry name" value="Ankyrin-SOCS_Box"/>
</dbReference>
<feature type="repeat" description="ANK" evidence="3">
    <location>
        <begin position="204"/>
        <end position="232"/>
    </location>
</feature>
<reference evidence="4" key="1">
    <citation type="journal article" date="2020" name="bioRxiv">
        <title>Whole genome comparisons of ergot fungi reveals the divergence and evolution of species within the genus Claviceps are the result of varying mechanisms driving genome evolution and host range expansion.</title>
        <authorList>
            <person name="Wyka S.A."/>
            <person name="Mondo S.J."/>
            <person name="Liu M."/>
            <person name="Dettman J."/>
            <person name="Nalam V."/>
            <person name="Broders K.D."/>
        </authorList>
    </citation>
    <scope>NUCLEOTIDE SEQUENCE</scope>
    <source>
        <strain evidence="4">CCC 602</strain>
    </source>
</reference>
<protein>
    <recommendedName>
        <fullName evidence="6">Ankyrin</fullName>
    </recommendedName>
</protein>